<evidence type="ECO:0000256" key="1">
    <source>
        <dbReference type="SAM" id="Phobius"/>
    </source>
</evidence>
<keyword evidence="1" id="KW-0812">Transmembrane</keyword>
<dbReference type="EMBL" id="MFEH01000001">
    <property type="protein sequence ID" value="OGE74311.1"/>
    <property type="molecule type" value="Genomic_DNA"/>
</dbReference>
<comment type="caution">
    <text evidence="2">The sequence shown here is derived from an EMBL/GenBank/DDBJ whole genome shotgun (WGS) entry which is preliminary data.</text>
</comment>
<sequence>MLNNMKVVVYYLVLLVFIALLTGFLLQPHPDGMSMNAMISISLLLVVYVVAMSLVGEGKSVDEREIAHRYSANRIALIAGTIVLSVGVLYQLFTHNLDYWLLTGLIVINLAKILSLIYSNYRH</sequence>
<gene>
    <name evidence="2" type="ORF">A2717_02075</name>
</gene>
<feature type="transmembrane region" description="Helical" evidence="1">
    <location>
        <begin position="99"/>
        <end position="118"/>
    </location>
</feature>
<organism evidence="2 3">
    <name type="scientific">Candidatus Doudnabacteria bacterium RIFCSPHIGHO2_01_FULL_41_86</name>
    <dbReference type="NCBI Taxonomy" id="1817821"/>
    <lineage>
        <taxon>Bacteria</taxon>
        <taxon>Candidatus Doudnaibacteriota</taxon>
    </lineage>
</organism>
<dbReference type="Proteomes" id="UP000177610">
    <property type="component" value="Unassembled WGS sequence"/>
</dbReference>
<evidence type="ECO:0000313" key="2">
    <source>
        <dbReference type="EMBL" id="OGE74311.1"/>
    </source>
</evidence>
<proteinExistence type="predicted"/>
<evidence type="ECO:0008006" key="4">
    <source>
        <dbReference type="Google" id="ProtNLM"/>
    </source>
</evidence>
<feature type="transmembrane region" description="Helical" evidence="1">
    <location>
        <begin position="7"/>
        <end position="27"/>
    </location>
</feature>
<keyword evidence="1" id="KW-1133">Transmembrane helix</keyword>
<feature type="transmembrane region" description="Helical" evidence="1">
    <location>
        <begin position="75"/>
        <end position="93"/>
    </location>
</feature>
<reference evidence="2 3" key="1">
    <citation type="journal article" date="2016" name="Nat. Commun.">
        <title>Thousands of microbial genomes shed light on interconnected biogeochemical processes in an aquifer system.</title>
        <authorList>
            <person name="Anantharaman K."/>
            <person name="Brown C.T."/>
            <person name="Hug L.A."/>
            <person name="Sharon I."/>
            <person name="Castelle C.J."/>
            <person name="Probst A.J."/>
            <person name="Thomas B.C."/>
            <person name="Singh A."/>
            <person name="Wilkins M.J."/>
            <person name="Karaoz U."/>
            <person name="Brodie E.L."/>
            <person name="Williams K.H."/>
            <person name="Hubbard S.S."/>
            <person name="Banfield J.F."/>
        </authorList>
    </citation>
    <scope>NUCLEOTIDE SEQUENCE [LARGE SCALE GENOMIC DNA]</scope>
</reference>
<feature type="transmembrane region" description="Helical" evidence="1">
    <location>
        <begin position="33"/>
        <end position="55"/>
    </location>
</feature>
<keyword evidence="1" id="KW-0472">Membrane</keyword>
<name>A0A1F5N9D2_9BACT</name>
<dbReference type="STRING" id="1817821.A2717_02075"/>
<protein>
    <recommendedName>
        <fullName evidence="4">DUF2178 domain-containing protein</fullName>
    </recommendedName>
</protein>
<accession>A0A1F5N9D2</accession>
<dbReference type="AlphaFoldDB" id="A0A1F5N9D2"/>
<evidence type="ECO:0000313" key="3">
    <source>
        <dbReference type="Proteomes" id="UP000177610"/>
    </source>
</evidence>